<feature type="non-terminal residue" evidence="1">
    <location>
        <position position="1"/>
    </location>
</feature>
<reference evidence="1" key="1">
    <citation type="submission" date="2016-05" db="EMBL/GenBank/DDBJ databases">
        <authorList>
            <person name="Lavstsen T."/>
            <person name="Jespersen J.S."/>
        </authorList>
    </citation>
    <scope>NUCLEOTIDE SEQUENCE</scope>
    <source>
        <tissue evidence="1">Brain</tissue>
    </source>
</reference>
<organism evidence="1">
    <name type="scientific">Nothobranchius kuhntae</name>
    <name type="common">Beira killifish</name>
    <dbReference type="NCBI Taxonomy" id="321403"/>
    <lineage>
        <taxon>Eukaryota</taxon>
        <taxon>Metazoa</taxon>
        <taxon>Chordata</taxon>
        <taxon>Craniata</taxon>
        <taxon>Vertebrata</taxon>
        <taxon>Euteleostomi</taxon>
        <taxon>Actinopterygii</taxon>
        <taxon>Neopterygii</taxon>
        <taxon>Teleostei</taxon>
        <taxon>Neoteleostei</taxon>
        <taxon>Acanthomorphata</taxon>
        <taxon>Ovalentaria</taxon>
        <taxon>Atherinomorphae</taxon>
        <taxon>Cyprinodontiformes</taxon>
        <taxon>Nothobranchiidae</taxon>
        <taxon>Nothobranchius</taxon>
    </lineage>
</organism>
<dbReference type="EMBL" id="HAEE01000202">
    <property type="protein sequence ID" value="SBR20218.1"/>
    <property type="molecule type" value="Transcribed_RNA"/>
</dbReference>
<reference evidence="1" key="2">
    <citation type="submission" date="2016-06" db="EMBL/GenBank/DDBJ databases">
        <title>The genome of a short-lived fish provides insights into sex chromosome evolution and the genetic control of aging.</title>
        <authorList>
            <person name="Reichwald K."/>
            <person name="Felder M."/>
            <person name="Petzold A."/>
            <person name="Koch P."/>
            <person name="Groth M."/>
            <person name="Platzer M."/>
        </authorList>
    </citation>
    <scope>NUCLEOTIDE SEQUENCE</scope>
    <source>
        <tissue evidence="1">Brain</tissue>
    </source>
</reference>
<gene>
    <name evidence="1" type="primary">Nfu_g_1_009849</name>
</gene>
<sequence>EVQSCFSQHPVLFLDHGTLVCKSGWSQVPRLKLQSFSLDLSERKDLLNTLTRSLKSLELNNRLAKTWTAPCLSSSCSLY</sequence>
<dbReference type="AlphaFoldDB" id="A0A1A8JJW2"/>
<feature type="non-terminal residue" evidence="1">
    <location>
        <position position="79"/>
    </location>
</feature>
<accession>A0A1A8JJW2</accession>
<name>A0A1A8JJW2_NOTKU</name>
<proteinExistence type="predicted"/>
<evidence type="ECO:0000313" key="1">
    <source>
        <dbReference type="EMBL" id="SBR20218.1"/>
    </source>
</evidence>
<protein>
    <submittedName>
        <fullName evidence="1">Uncharacterized protein</fullName>
    </submittedName>
</protein>